<reference evidence="2" key="1">
    <citation type="submission" date="2013-07" db="EMBL/GenBank/DDBJ databases">
        <title>The genome of Eucalyptus grandis.</title>
        <authorList>
            <person name="Schmutz J."/>
            <person name="Hayes R."/>
            <person name="Myburg A."/>
            <person name="Tuskan G."/>
            <person name="Grattapaglia D."/>
            <person name="Rokhsar D.S."/>
        </authorList>
    </citation>
    <scope>NUCLEOTIDE SEQUENCE</scope>
    <source>
        <tissue evidence="2">Leaf extractions</tissue>
    </source>
</reference>
<evidence type="ECO:0000313" key="3">
    <source>
        <dbReference type="Proteomes" id="UP000030711"/>
    </source>
</evidence>
<sequence length="73" mass="8540">MQLKKSKGNPKLTEDQVVSLSLSLEELNFRGKARAFNCLERLNSFFELRRSVLDHGRPLRQEPLRRGRSQPFL</sequence>
<dbReference type="InParanoid" id="A0A058ZVD2"/>
<organism evidence="2">
    <name type="scientific">Eucalyptus grandis</name>
    <name type="common">Flooded gum</name>
    <dbReference type="NCBI Taxonomy" id="71139"/>
    <lineage>
        <taxon>Eukaryota</taxon>
        <taxon>Viridiplantae</taxon>
        <taxon>Streptophyta</taxon>
        <taxon>Embryophyta</taxon>
        <taxon>Tracheophyta</taxon>
        <taxon>Spermatophyta</taxon>
        <taxon>Magnoliopsida</taxon>
        <taxon>eudicotyledons</taxon>
        <taxon>Gunneridae</taxon>
        <taxon>Pentapetalae</taxon>
        <taxon>rosids</taxon>
        <taxon>malvids</taxon>
        <taxon>Myrtales</taxon>
        <taxon>Myrtaceae</taxon>
        <taxon>Myrtoideae</taxon>
        <taxon>Eucalypteae</taxon>
        <taxon>Eucalyptus</taxon>
    </lineage>
</organism>
<dbReference type="AlphaFoldDB" id="A0A058ZVD2"/>
<reference evidence="1" key="2">
    <citation type="journal article" date="2014" name="Nature">
        <title>The genome of Eucalyptus grandis.</title>
        <authorList>
            <person name="Myburg A.A."/>
            <person name="Grattapaglia D."/>
            <person name="Tuskan G.A."/>
            <person name="Hellsten U."/>
            <person name="Hayes R.D."/>
            <person name="Grimwood J."/>
            <person name="Jenkins J."/>
            <person name="Lindquist E."/>
            <person name="Tice H."/>
            <person name="Bauer D."/>
            <person name="Goodstein D.M."/>
            <person name="Dubchak I."/>
            <person name="Poliakov A."/>
            <person name="Mizrachi E."/>
            <person name="Kullan A.R."/>
            <person name="Hussey S.G."/>
            <person name="Pinard D."/>
            <person name="van der Merwe K."/>
            <person name="Singh P."/>
            <person name="van Jaarsveld I."/>
            <person name="Silva-Junior O.B."/>
            <person name="Togawa R.C."/>
            <person name="Pappas M.R."/>
            <person name="Faria D.A."/>
            <person name="Sansaloni C.P."/>
            <person name="Petroli C.D."/>
            <person name="Yang X."/>
            <person name="Ranjan P."/>
            <person name="Tschaplinski T.J."/>
            <person name="Ye C.Y."/>
            <person name="Li T."/>
            <person name="Sterck L."/>
            <person name="Vanneste K."/>
            <person name="Murat F."/>
            <person name="Soler M."/>
            <person name="Clemente H.S."/>
            <person name="Saidi N."/>
            <person name="Cassan-Wang H."/>
            <person name="Dunand C."/>
            <person name="Hefer C.A."/>
            <person name="Bornberg-Bauer E."/>
            <person name="Kersting A.R."/>
            <person name="Vining K."/>
            <person name="Amarasinghe V."/>
            <person name="Ranik M."/>
            <person name="Naithani S."/>
            <person name="Elser J."/>
            <person name="Boyd A.E."/>
            <person name="Liston A."/>
            <person name="Spatafora J.W."/>
            <person name="Dharmwardhana P."/>
            <person name="Raja R."/>
            <person name="Sullivan C."/>
            <person name="Romanel E."/>
            <person name="Alves-Ferreira M."/>
            <person name="Kulheim C."/>
            <person name="Foley W."/>
            <person name="Carocha V."/>
            <person name="Paiva J."/>
            <person name="Kudrna D."/>
            <person name="Brommonschenkel S.H."/>
            <person name="Pasquali G."/>
            <person name="Byrne M."/>
            <person name="Rigault P."/>
            <person name="Tibbits J."/>
            <person name="Spokevicius A."/>
            <person name="Jones R.C."/>
            <person name="Steane D.A."/>
            <person name="Vaillancourt R.E."/>
            <person name="Potts B.M."/>
            <person name="Joubert F."/>
            <person name="Barry K."/>
            <person name="Pappas G.J."/>
            <person name="Strauss S.H."/>
            <person name="Jaiswal P."/>
            <person name="Grima-Pettenati J."/>
            <person name="Salse J."/>
            <person name="Van de Peer Y."/>
            <person name="Rokhsar D.S."/>
            <person name="Schmutz J."/>
        </authorList>
    </citation>
    <scope>NUCLEOTIDE SEQUENCE</scope>
    <source>
        <tissue evidence="1">Leaf extractions</tissue>
    </source>
</reference>
<dbReference type="EMBL" id="KK198971">
    <property type="protein sequence ID" value="KCW44965.1"/>
    <property type="molecule type" value="Genomic_DNA"/>
</dbReference>
<proteinExistence type="predicted"/>
<evidence type="ECO:0000313" key="1">
    <source>
        <dbReference type="EMBL" id="KAK2632521.1"/>
    </source>
</evidence>
<name>A0A058ZVD2_EUCGR</name>
<evidence type="ECO:0000313" key="2">
    <source>
        <dbReference type="EMBL" id="KCW44965.1"/>
    </source>
</evidence>
<reference evidence="1" key="4">
    <citation type="submission" date="2023-07" db="EMBL/GenBank/DDBJ databases">
        <authorList>
            <person name="Myburg A.A."/>
            <person name="Grattapaglia D."/>
            <person name="Tuskan G.A."/>
            <person name="Hellsten U."/>
            <person name="Hayes R.D."/>
            <person name="Grimwood J."/>
            <person name="Jenkins J."/>
            <person name="Lindquist E."/>
            <person name="Tice H."/>
            <person name="Bauer D."/>
            <person name="Goodstein D.M."/>
            <person name="Dubchak I."/>
            <person name="Poliakov A."/>
            <person name="Mizrachi E."/>
            <person name="Kullan A.R."/>
            <person name="Hussey S.G."/>
            <person name="Pinard D."/>
            <person name="Van D.M."/>
            <person name="Singh P."/>
            <person name="Van J.I."/>
            <person name="Silva-Junior O.B."/>
            <person name="Togawa R.C."/>
            <person name="Pappas M.R."/>
            <person name="Faria D.A."/>
            <person name="Sansaloni C.P."/>
            <person name="Petroli C.D."/>
            <person name="Yang X."/>
            <person name="Ranjan P."/>
            <person name="Tschaplinski T.J."/>
            <person name="Ye C.Y."/>
            <person name="Li T."/>
            <person name="Sterck L."/>
            <person name="Vanneste K."/>
            <person name="Murat F."/>
            <person name="Soler M."/>
            <person name="Clemente H.S."/>
            <person name="Saidi N."/>
            <person name="Cassan-Wang H."/>
            <person name="Dunand C."/>
            <person name="Hefer C.A."/>
            <person name="Bornberg-Bauer E."/>
            <person name="Kersting A.R."/>
            <person name="Vining K."/>
            <person name="Amarasinghe V."/>
            <person name="Ranik M."/>
            <person name="Naithani S."/>
            <person name="Elser J."/>
            <person name="Boyd A.E."/>
            <person name="Liston A."/>
            <person name="Spatafora J.W."/>
            <person name="Dharmwardhana P."/>
            <person name="Raja R."/>
            <person name="Sullivan C."/>
            <person name="Romanel E."/>
            <person name="Alves-Ferreira M."/>
            <person name="Kulheim C."/>
            <person name="Foley W."/>
            <person name="Carocha V."/>
            <person name="Paiva J."/>
            <person name="Kudrna D."/>
            <person name="Brommonschenkel S.H."/>
            <person name="Pasquali G."/>
            <person name="Byrne M."/>
            <person name="Rigault P."/>
            <person name="Tibbits J."/>
            <person name="Spokevicius A."/>
            <person name="Jones R.C."/>
            <person name="Steane D.A."/>
            <person name="Vaillancourt R.E."/>
            <person name="Potts B.M."/>
            <person name="Joubert F."/>
            <person name="Barry K."/>
            <person name="Pappas G.J."/>
            <person name="Strauss S.H."/>
            <person name="Jaiswal P."/>
            <person name="Grima-Pettenati J."/>
            <person name="Salse J."/>
            <person name="Van D.P."/>
            <person name="Rokhsar D.S."/>
            <person name="Schmutz J."/>
        </authorList>
    </citation>
    <scope>NUCLEOTIDE SEQUENCE</scope>
    <source>
        <tissue evidence="1">Leaf extractions</tissue>
    </source>
</reference>
<dbReference type="Proteomes" id="UP000030711">
    <property type="component" value="Unassembled WGS sequence"/>
</dbReference>
<reference evidence="1" key="3">
    <citation type="submission" date="2023-04" db="EMBL/GenBank/DDBJ databases">
        <title>WGS assembly of Eucalyptus grandis.</title>
        <authorList>
            <person name="Myburg A."/>
            <person name="Grattapaglia D."/>
            <person name="Tuskan G."/>
            <person name="Hellsten U."/>
            <person name="Hayes R."/>
            <person name="Grimwood J."/>
            <person name="Jenkins J."/>
            <person name="Lindquist E."/>
            <person name="Tice H."/>
            <person name="Bauer D."/>
            <person name="Goodstein D."/>
            <person name="Dubchak I."/>
            <person name="Poliakov A."/>
            <person name="Mizrachi E."/>
            <person name="Kullan A."/>
            <person name="Hussey S."/>
            <person name="Pinard D."/>
            <person name="Van D."/>
            <person name="Singh P."/>
            <person name="Van J."/>
            <person name="Silva-Junior O."/>
            <person name="Togawa R."/>
            <person name="Pappas M."/>
            <person name="Faria D."/>
            <person name="Sansaloni C."/>
            <person name="Petroli C."/>
            <person name="Yang X."/>
            <person name="Ranjan P."/>
            <person name="Tschaplinski T."/>
            <person name="Ye C."/>
            <person name="Li T."/>
            <person name="Sterck L."/>
            <person name="Vanneste K."/>
            <person name="Murat F."/>
            <person name="Soler M."/>
            <person name="Clemente H."/>
            <person name="Saidi N."/>
            <person name="Cassan-Wang H."/>
            <person name="Dunand C."/>
            <person name="Hefer C."/>
            <person name="Bornberg-Bauer E."/>
            <person name="Kersting A."/>
            <person name="Vining K."/>
            <person name="Amarasinghe V."/>
            <person name="Ranik M."/>
            <person name="Naithani S."/>
            <person name="Elser J."/>
            <person name="Boyd A."/>
            <person name="Liston A."/>
            <person name="Spatafora J."/>
            <person name="Dharmwardhana P."/>
            <person name="Raja R."/>
            <person name="Sullivan C."/>
            <person name="Romanel E."/>
            <person name="Alves-Ferreira M."/>
            <person name="Kulheim C."/>
            <person name="Foley W."/>
            <person name="Carocha V."/>
            <person name="Paiva J."/>
            <person name="Kudrna D."/>
            <person name="Brommonschenkel S."/>
            <person name="Pasquali G."/>
            <person name="Byrne M."/>
            <person name="Rigault P."/>
            <person name="Tibbits J."/>
            <person name="Spokevicius A."/>
            <person name="Jones R."/>
            <person name="Steane D."/>
            <person name="Vaillancourt R."/>
            <person name="Potts B."/>
            <person name="Joubert F."/>
            <person name="Barry K."/>
            <person name="Pappas G."/>
            <person name="Strauss S."/>
            <person name="Jaiswal P."/>
            <person name="Grima-Pettenati J."/>
            <person name="Salse J."/>
            <person name="Van D."/>
            <person name="Rokhsar D."/>
            <person name="Schmutz J."/>
        </authorList>
    </citation>
    <scope>NUCLEOTIDE SEQUENCE</scope>
    <source>
        <tissue evidence="1">Leaf extractions</tissue>
    </source>
</reference>
<accession>A0A058ZVD2</accession>
<dbReference type="EMBL" id="MU848455">
    <property type="protein sequence ID" value="KAK2632521.1"/>
    <property type="molecule type" value="Genomic_DNA"/>
</dbReference>
<protein>
    <submittedName>
        <fullName evidence="2">Uncharacterized protein</fullName>
    </submittedName>
</protein>
<dbReference type="Gramene" id="KCW44965">
    <property type="protein sequence ID" value="KCW44965"/>
    <property type="gene ID" value="EUGRSUZ_L01444"/>
</dbReference>
<keyword evidence="3" id="KW-1185">Reference proteome</keyword>
<gene>
    <name evidence="2" type="ORF">EUGRSUZ_L01444</name>
</gene>